<feature type="compositionally biased region" description="Low complexity" evidence="1">
    <location>
        <begin position="63"/>
        <end position="89"/>
    </location>
</feature>
<dbReference type="AlphaFoldDB" id="A0A6J6A105"/>
<reference evidence="3" key="1">
    <citation type="submission" date="2020-05" db="EMBL/GenBank/DDBJ databases">
        <authorList>
            <person name="Chiriac C."/>
            <person name="Salcher M."/>
            <person name="Ghai R."/>
            <person name="Kavagutti S V."/>
        </authorList>
    </citation>
    <scope>NUCLEOTIDE SEQUENCE</scope>
</reference>
<keyword evidence="2" id="KW-0472">Membrane</keyword>
<dbReference type="EMBL" id="CAESAL010000122">
    <property type="protein sequence ID" value="CAB4346707.1"/>
    <property type="molecule type" value="Genomic_DNA"/>
</dbReference>
<keyword evidence="2" id="KW-0812">Transmembrane</keyword>
<sequence length="192" mass="20642">MAKIFGGSASRLEVYALFVAAVVLIGGGIAGAIVVTSDGSSPSQVAVVETSTTTTFVETVPATTEPVVSEVPGTQSPQQPPTTRSAPQALPLPPIPTTTICVPNQSLISKLNVEWENQLAISAVNSLEIIFHDYYVPAFGVENSRVERANRVERDRALAELQSCKLTTWIFQRYPNGADYRMTATTSWWGSN</sequence>
<organism evidence="3">
    <name type="scientific">freshwater metagenome</name>
    <dbReference type="NCBI Taxonomy" id="449393"/>
    <lineage>
        <taxon>unclassified sequences</taxon>
        <taxon>metagenomes</taxon>
        <taxon>ecological metagenomes</taxon>
    </lineage>
</organism>
<evidence type="ECO:0000313" key="3">
    <source>
        <dbReference type="EMBL" id="CAB4346707.1"/>
    </source>
</evidence>
<protein>
    <submittedName>
        <fullName evidence="3">Unannotated protein</fullName>
    </submittedName>
</protein>
<evidence type="ECO:0000256" key="1">
    <source>
        <dbReference type="SAM" id="MobiDB-lite"/>
    </source>
</evidence>
<name>A0A6J6A105_9ZZZZ</name>
<proteinExistence type="predicted"/>
<feature type="region of interest" description="Disordered" evidence="1">
    <location>
        <begin position="63"/>
        <end position="90"/>
    </location>
</feature>
<keyword evidence="2" id="KW-1133">Transmembrane helix</keyword>
<accession>A0A6J6A105</accession>
<evidence type="ECO:0000256" key="2">
    <source>
        <dbReference type="SAM" id="Phobius"/>
    </source>
</evidence>
<gene>
    <name evidence="3" type="ORF">UFOPK3331_01957</name>
</gene>
<feature type="transmembrane region" description="Helical" evidence="2">
    <location>
        <begin position="12"/>
        <end position="35"/>
    </location>
</feature>